<comment type="caution">
    <text evidence="2">The sequence shown here is derived from an EMBL/GenBank/DDBJ whole genome shotgun (WGS) entry which is preliminary data.</text>
</comment>
<dbReference type="Proteomes" id="UP000644147">
    <property type="component" value="Unassembled WGS sequence"/>
</dbReference>
<feature type="signal peptide" evidence="1">
    <location>
        <begin position="1"/>
        <end position="19"/>
    </location>
</feature>
<dbReference type="InterPro" id="IPR011990">
    <property type="entry name" value="TPR-like_helical_dom_sf"/>
</dbReference>
<accession>A0ABS1C6G3</accession>
<dbReference type="SMART" id="SM00028">
    <property type="entry name" value="TPR"/>
    <property type="match status" value="2"/>
</dbReference>
<reference evidence="2 3" key="1">
    <citation type="submission" date="2020-12" db="EMBL/GenBank/DDBJ databases">
        <title>Bacterial novel species Adhaeribacter sp. BT258 isolated from soil.</title>
        <authorList>
            <person name="Jung H.-Y."/>
        </authorList>
    </citation>
    <scope>NUCLEOTIDE SEQUENCE [LARGE SCALE GENOMIC DNA]</scope>
    <source>
        <strain evidence="2 3">BT258</strain>
    </source>
</reference>
<gene>
    <name evidence="2" type="ORF">I5M27_18425</name>
</gene>
<evidence type="ECO:0008006" key="4">
    <source>
        <dbReference type="Google" id="ProtNLM"/>
    </source>
</evidence>
<dbReference type="Gene3D" id="1.25.40.10">
    <property type="entry name" value="Tetratricopeptide repeat domain"/>
    <property type="match status" value="1"/>
</dbReference>
<sequence>MKKILALLASTIIMSSCFAQNDQINLLPMYGNIKKKPYQLKADKAFMDKADKDFSNRKEGSEHYSKLAWGYYERGDLATAMKRFNQSWLLDSMNCQPYWGFGNITGIQGKAQESNKLLRKAIALGCTSPFIHEALASNGFEMFEKTKDSQYLKEAEKSIQESLKADPKNARAINQKAVNFYYLQRYDSALVYINKAIKIDSLVVNAAFVKDVKKKIK</sequence>
<proteinExistence type="predicted"/>
<evidence type="ECO:0000313" key="2">
    <source>
        <dbReference type="EMBL" id="MBK0404967.1"/>
    </source>
</evidence>
<dbReference type="EMBL" id="JAEHFX010000018">
    <property type="protein sequence ID" value="MBK0404967.1"/>
    <property type="molecule type" value="Genomic_DNA"/>
</dbReference>
<organism evidence="2 3">
    <name type="scientific">Adhaeribacter terrigena</name>
    <dbReference type="NCBI Taxonomy" id="2793070"/>
    <lineage>
        <taxon>Bacteria</taxon>
        <taxon>Pseudomonadati</taxon>
        <taxon>Bacteroidota</taxon>
        <taxon>Cytophagia</taxon>
        <taxon>Cytophagales</taxon>
        <taxon>Hymenobacteraceae</taxon>
        <taxon>Adhaeribacter</taxon>
    </lineage>
</organism>
<dbReference type="RefSeq" id="WP_200507863.1">
    <property type="nucleotide sequence ID" value="NZ_JAEHFX010000018.1"/>
</dbReference>
<protein>
    <recommendedName>
        <fullName evidence="4">Tetratricopeptide repeat-containing protein</fullName>
    </recommendedName>
</protein>
<dbReference type="PROSITE" id="PS51257">
    <property type="entry name" value="PROKAR_LIPOPROTEIN"/>
    <property type="match status" value="1"/>
</dbReference>
<evidence type="ECO:0000256" key="1">
    <source>
        <dbReference type="SAM" id="SignalP"/>
    </source>
</evidence>
<name>A0ABS1C6G3_9BACT</name>
<dbReference type="SUPFAM" id="SSF48452">
    <property type="entry name" value="TPR-like"/>
    <property type="match status" value="1"/>
</dbReference>
<dbReference type="InterPro" id="IPR019734">
    <property type="entry name" value="TPR_rpt"/>
</dbReference>
<evidence type="ECO:0000313" key="3">
    <source>
        <dbReference type="Proteomes" id="UP000644147"/>
    </source>
</evidence>
<keyword evidence="3" id="KW-1185">Reference proteome</keyword>
<feature type="chain" id="PRO_5046384598" description="Tetratricopeptide repeat-containing protein" evidence="1">
    <location>
        <begin position="20"/>
        <end position="217"/>
    </location>
</feature>
<keyword evidence="1" id="KW-0732">Signal</keyword>